<protein>
    <recommendedName>
        <fullName evidence="1">Tagaturonate/fructuronate epimerase</fullName>
        <shortName evidence="1">D-TagA/D-FruA epimerase</shortName>
        <ecNumber evidence="1">5.1.2.7</ecNumber>
    </recommendedName>
</protein>
<dbReference type="EC" id="5.1.2.7" evidence="1"/>
<dbReference type="InterPro" id="IPR032586">
    <property type="entry name" value="UxaE"/>
</dbReference>
<dbReference type="Proteomes" id="UP000198577">
    <property type="component" value="Unassembled WGS sequence"/>
</dbReference>
<feature type="binding site" evidence="1">
    <location>
        <position position="174"/>
    </location>
    <ligand>
        <name>a divalent metal cation</name>
        <dbReference type="ChEBI" id="CHEBI:60240"/>
    </ligand>
</feature>
<dbReference type="EMBL" id="FOXR01000012">
    <property type="protein sequence ID" value="SFQ09099.1"/>
    <property type="molecule type" value="Genomic_DNA"/>
</dbReference>
<dbReference type="SUPFAM" id="SSF51569">
    <property type="entry name" value="Aldolase"/>
    <property type="match status" value="1"/>
</dbReference>
<keyword evidence="3" id="KW-1185">Reference proteome</keyword>
<organism evidence="2 3">
    <name type="scientific">Caldicoprobacter faecalis</name>
    <dbReference type="NCBI Taxonomy" id="937334"/>
    <lineage>
        <taxon>Bacteria</taxon>
        <taxon>Bacillati</taxon>
        <taxon>Bacillota</taxon>
        <taxon>Clostridia</taxon>
        <taxon>Caldicoprobacterales</taxon>
        <taxon>Caldicoprobacteraceae</taxon>
        <taxon>Caldicoprobacter</taxon>
    </lineage>
</organism>
<dbReference type="GO" id="GO:0046872">
    <property type="term" value="F:metal ion binding"/>
    <property type="evidence" value="ECO:0007669"/>
    <property type="project" value="UniProtKB-UniRule"/>
</dbReference>
<dbReference type="AlphaFoldDB" id="A0A1I5VNN9"/>
<feature type="binding site" evidence="1">
    <location>
        <position position="349"/>
    </location>
    <ligand>
        <name>a divalent metal cation</name>
        <dbReference type="ChEBI" id="CHEBI:60240"/>
    </ligand>
</feature>
<sequence>MGMMDKDVLNQLSSLLSRHSFVLYPNSVRNLAEDIYVFVAKGNADKKVGILSKGKALGFKAPFFAEDIKVEATGFSFNLYPLSFENYLILRDEFGIALVPCKNKASFGTGDRLGLATPAHLDAFKSYNMFPVLAQQSPRELEKTHRDFRDVLLKAVLGVLEAGYTGEFGADADHIKDERYLLEAADAGYTMYTLDVSEMLVKGDVSPDKADHLSQHSRDIIKDFSGKRISFEGGEYTVKEEELYRSAVIYEKAMNFVERVHGLLKERLKDFDLEVSIDEGDRDTTVEDHIFVAEYLHRRGIDFWSLAPKFPGEFEKAVDYRGDIDKFTVELNKHCAVARMLGGYRLSLHSGSDKFSVYRIFNDATQHNFHIKTSGTSWLQALNVIHEKDRQLFKELYNIALDNLEESKKAYKISIYRQDFEEGLDLDNLHVLQNPKVKQLLHISYGVLLDEKRQEIYEVLNQHEAEHYRYVSDNIKKHLELLK</sequence>
<feature type="active site" description="Proton acceptor" evidence="1">
    <location>
        <position position="173"/>
    </location>
</feature>
<proteinExistence type="inferred from homology"/>
<comment type="cofactor">
    <cofactor evidence="1">
        <name>a divalent metal cation</name>
        <dbReference type="ChEBI" id="CHEBI:60240"/>
    </cofactor>
</comment>
<keyword evidence="1" id="KW-0413">Isomerase</keyword>
<evidence type="ECO:0000313" key="2">
    <source>
        <dbReference type="EMBL" id="SFQ09099.1"/>
    </source>
</evidence>
<dbReference type="Pfam" id="PF16257">
    <property type="entry name" value="UxaE"/>
    <property type="match status" value="1"/>
</dbReference>
<name>A0A1I5VNN9_9FIRM</name>
<accession>A0A1I5VNN9</accession>
<reference evidence="2 3" key="1">
    <citation type="submission" date="2016-10" db="EMBL/GenBank/DDBJ databases">
        <authorList>
            <person name="de Groot N.N."/>
        </authorList>
    </citation>
    <scope>NUCLEOTIDE SEQUENCE [LARGE SCALE GENOMIC DNA]</scope>
    <source>
        <strain evidence="2 3">DSM 20678</strain>
    </source>
</reference>
<evidence type="ECO:0000256" key="1">
    <source>
        <dbReference type="HAMAP-Rule" id="MF_02243"/>
    </source>
</evidence>
<comment type="function">
    <text evidence="1">Catalyzes the epimerization of D-tagaturonate (D-TagA) to D-fructuronate (D-FruA).</text>
</comment>
<comment type="similarity">
    <text evidence="1">Belongs to the UxaE family.</text>
</comment>
<gene>
    <name evidence="1" type="primary">uxaE</name>
    <name evidence="2" type="ORF">SAMN05444406_1125</name>
</gene>
<dbReference type="HAMAP" id="MF_02243">
    <property type="entry name" value="UxaE"/>
    <property type="match status" value="1"/>
</dbReference>
<keyword evidence="1" id="KW-0479">Metal-binding</keyword>
<dbReference type="STRING" id="937334.SAMN05444406_1125"/>
<comment type="catalytic activity">
    <reaction evidence="1">
        <text>keto-D-tagaturonate = keto-D-fructuronate</text>
        <dbReference type="Rhea" id="RHEA:51656"/>
        <dbReference type="ChEBI" id="CHEBI:17886"/>
        <dbReference type="ChEBI" id="CHEBI:59881"/>
        <dbReference type="EC" id="5.1.2.7"/>
    </reaction>
</comment>
<evidence type="ECO:0000313" key="3">
    <source>
        <dbReference type="Proteomes" id="UP000198577"/>
    </source>
</evidence>
<dbReference type="GO" id="GO:0016856">
    <property type="term" value="F:racemase and epimerase activity, acting on hydroxy acids and derivatives"/>
    <property type="evidence" value="ECO:0007669"/>
    <property type="project" value="UniProtKB-UniRule"/>
</dbReference>
<feature type="active site" description="Proton donor" evidence="1">
    <location>
        <position position="274"/>
    </location>
</feature>
<feature type="binding site" evidence="1">
    <location>
        <position position="316"/>
    </location>
    <ligand>
        <name>a divalent metal cation</name>
        <dbReference type="ChEBI" id="CHEBI:60240"/>
    </ligand>
</feature>